<dbReference type="RefSeq" id="WP_092637203.1">
    <property type="nucleotide sequence ID" value="NZ_FNID01000001.1"/>
</dbReference>
<feature type="active site" description="Proton acceptor" evidence="1">
    <location>
        <position position="198"/>
    </location>
</feature>
<evidence type="ECO:0000313" key="5">
    <source>
        <dbReference type="Proteomes" id="UP000199182"/>
    </source>
</evidence>
<feature type="modified residue" description="N6-(pyridoxal phosphate)lysine" evidence="2">
    <location>
        <position position="198"/>
    </location>
</feature>
<dbReference type="Proteomes" id="UP000199182">
    <property type="component" value="Unassembled WGS sequence"/>
</dbReference>
<dbReference type="EMBL" id="FNID01000001">
    <property type="protein sequence ID" value="SDM51934.1"/>
    <property type="molecule type" value="Genomic_DNA"/>
</dbReference>
<dbReference type="GO" id="GO:0008483">
    <property type="term" value="F:transaminase activity"/>
    <property type="evidence" value="ECO:0007669"/>
    <property type="project" value="TreeGrafter"/>
</dbReference>
<dbReference type="InterPro" id="IPR000653">
    <property type="entry name" value="DegT/StrS_aminotransferase"/>
</dbReference>
<dbReference type="GO" id="GO:0000271">
    <property type="term" value="P:polysaccharide biosynthetic process"/>
    <property type="evidence" value="ECO:0007669"/>
    <property type="project" value="TreeGrafter"/>
</dbReference>
<evidence type="ECO:0000256" key="1">
    <source>
        <dbReference type="PIRSR" id="PIRSR000390-1"/>
    </source>
</evidence>
<protein>
    <submittedName>
        <fullName evidence="4">dTDP-4-amino-4,6-dideoxygalactose transaminase</fullName>
    </submittedName>
</protein>
<dbReference type="PIRSF" id="PIRSF000390">
    <property type="entry name" value="PLP_StrS"/>
    <property type="match status" value="1"/>
</dbReference>
<reference evidence="4 5" key="1">
    <citation type="submission" date="2016-10" db="EMBL/GenBank/DDBJ databases">
        <authorList>
            <person name="de Groot N.N."/>
        </authorList>
    </citation>
    <scope>NUCLEOTIDE SEQUENCE [LARGE SCALE GENOMIC DNA]</scope>
    <source>
        <strain evidence="4 5">CGMCC 1.5012</strain>
    </source>
</reference>
<comment type="similarity">
    <text evidence="3">Belongs to the DegT/DnrJ/EryC1 family.</text>
</comment>
<evidence type="ECO:0000313" key="4">
    <source>
        <dbReference type="EMBL" id="SDM51934.1"/>
    </source>
</evidence>
<sequence length="399" mass="43784">MDENIAFSPPDISEKEIDAVTEVLRSGWITTGSKTKEFEHLIAEYCGTERAVCLNSATSALGLTLRILGIGRGDEVITTAYTYSASASVICHVGAKPVLVDTAPGSFLLDYNAVERAVTEKTKAIIAVDVAGMMCDYNRLVQITQAKMGLFRPKSGLQQAMGRLAVIADAAHSFGAEYNGQVSGSAADFSCFSFHAVKNLTTSEGGAVTWKTIEGVSNEELYHLYMLFSLHGQSKDAFEKTLLGNWEYDIVALGFKCNMPDILAAVGLAQFERFPSFLQRRLEIVKGYEAALGGSRFILPQHFAEGMRSSLHLYPVRLKDADEKQRNQVINRMAEGGVSTNVHYKPLPMFTAYKRLGFKIQDFPNAFAQYQNELTLPLHTLLSDDDVAYVADTLKKVSG</sequence>
<organism evidence="4 5">
    <name type="scientific">Acetanaerobacterium elongatum</name>
    <dbReference type="NCBI Taxonomy" id="258515"/>
    <lineage>
        <taxon>Bacteria</taxon>
        <taxon>Bacillati</taxon>
        <taxon>Bacillota</taxon>
        <taxon>Clostridia</taxon>
        <taxon>Eubacteriales</taxon>
        <taxon>Oscillospiraceae</taxon>
        <taxon>Acetanaerobacterium</taxon>
    </lineage>
</organism>
<dbReference type="GO" id="GO:0030170">
    <property type="term" value="F:pyridoxal phosphate binding"/>
    <property type="evidence" value="ECO:0007669"/>
    <property type="project" value="TreeGrafter"/>
</dbReference>
<dbReference type="PANTHER" id="PTHR30244">
    <property type="entry name" value="TRANSAMINASE"/>
    <property type="match status" value="1"/>
</dbReference>
<dbReference type="InterPro" id="IPR015422">
    <property type="entry name" value="PyrdxlP-dep_Trfase_small"/>
</dbReference>
<name>A0A1G9TX04_9FIRM</name>
<evidence type="ECO:0000256" key="2">
    <source>
        <dbReference type="PIRSR" id="PIRSR000390-2"/>
    </source>
</evidence>
<dbReference type="OrthoDB" id="9810913at2"/>
<dbReference type="PANTHER" id="PTHR30244:SF34">
    <property type="entry name" value="DTDP-4-AMINO-4,6-DIDEOXYGALACTOSE TRANSAMINASE"/>
    <property type="match status" value="1"/>
</dbReference>
<proteinExistence type="inferred from homology"/>
<keyword evidence="2 3" id="KW-0663">Pyridoxal phosphate</keyword>
<evidence type="ECO:0000256" key="3">
    <source>
        <dbReference type="RuleBase" id="RU004508"/>
    </source>
</evidence>
<dbReference type="Gene3D" id="3.40.640.10">
    <property type="entry name" value="Type I PLP-dependent aspartate aminotransferase-like (Major domain)"/>
    <property type="match status" value="1"/>
</dbReference>
<keyword evidence="5" id="KW-1185">Reference proteome</keyword>
<dbReference type="STRING" id="258515.SAMN05192585_1012"/>
<accession>A0A1G9TX04</accession>
<dbReference type="InterPro" id="IPR015424">
    <property type="entry name" value="PyrdxlP-dep_Trfase"/>
</dbReference>
<dbReference type="AlphaFoldDB" id="A0A1G9TX04"/>
<gene>
    <name evidence="4" type="ORF">SAMN05192585_1012</name>
</gene>
<dbReference type="Pfam" id="PF01041">
    <property type="entry name" value="DegT_DnrJ_EryC1"/>
    <property type="match status" value="1"/>
</dbReference>
<dbReference type="SUPFAM" id="SSF53383">
    <property type="entry name" value="PLP-dependent transferases"/>
    <property type="match status" value="1"/>
</dbReference>
<dbReference type="Gene3D" id="3.90.1150.10">
    <property type="entry name" value="Aspartate Aminotransferase, domain 1"/>
    <property type="match status" value="1"/>
</dbReference>
<dbReference type="InterPro" id="IPR015421">
    <property type="entry name" value="PyrdxlP-dep_Trfase_major"/>
</dbReference>
<dbReference type="CDD" id="cd00616">
    <property type="entry name" value="AHBA_syn"/>
    <property type="match status" value="1"/>
</dbReference>
<dbReference type="FunFam" id="3.90.1150.10:FF:000092">
    <property type="entry name" value="Capsular polysaccharide biosynthesis protein"/>
    <property type="match status" value="1"/>
</dbReference>